<comment type="caution">
    <text evidence="3">The sequence shown here is derived from an EMBL/GenBank/DDBJ whole genome shotgun (WGS) entry which is preliminary data.</text>
</comment>
<feature type="region of interest" description="Disordered" evidence="1">
    <location>
        <begin position="486"/>
        <end position="555"/>
    </location>
</feature>
<reference evidence="3" key="1">
    <citation type="submission" date="2021-03" db="EMBL/GenBank/DDBJ databases">
        <authorList>
            <person name="Tagirdzhanova G."/>
        </authorList>
    </citation>
    <scope>NUCLEOTIDE SEQUENCE</scope>
</reference>
<feature type="compositionally biased region" description="Pro residues" evidence="1">
    <location>
        <begin position="460"/>
        <end position="471"/>
    </location>
</feature>
<evidence type="ECO:0000313" key="4">
    <source>
        <dbReference type="Proteomes" id="UP000664521"/>
    </source>
</evidence>
<keyword evidence="2" id="KW-0472">Membrane</keyword>
<feature type="region of interest" description="Disordered" evidence="1">
    <location>
        <begin position="1"/>
        <end position="33"/>
    </location>
</feature>
<gene>
    <name evidence="3" type="ORF">HETSPECPRED_000242</name>
</gene>
<feature type="compositionally biased region" description="Low complexity" evidence="1">
    <location>
        <begin position="1"/>
        <end position="32"/>
    </location>
</feature>
<keyword evidence="2" id="KW-1133">Transmembrane helix</keyword>
<feature type="compositionally biased region" description="Basic and acidic residues" evidence="1">
    <location>
        <begin position="546"/>
        <end position="555"/>
    </location>
</feature>
<dbReference type="EMBL" id="CAJPDS010000001">
    <property type="protein sequence ID" value="CAF9903380.1"/>
    <property type="molecule type" value="Genomic_DNA"/>
</dbReference>
<feature type="compositionally biased region" description="Polar residues" evidence="1">
    <location>
        <begin position="158"/>
        <end position="169"/>
    </location>
</feature>
<dbReference type="AlphaFoldDB" id="A0A8H3I4U9"/>
<dbReference type="OrthoDB" id="3946741at2759"/>
<keyword evidence="2" id="KW-0812">Transmembrane</keyword>
<evidence type="ECO:0000256" key="2">
    <source>
        <dbReference type="SAM" id="Phobius"/>
    </source>
</evidence>
<feature type="compositionally biased region" description="Polar residues" evidence="1">
    <location>
        <begin position="395"/>
        <end position="407"/>
    </location>
</feature>
<sequence>MTTPDSSPSPSSIPSSITAPSSGLSTTTLPTSIATAPNWPGTLSSFATLSSISSSPTHPIPSSTNVAASPTPSSPALASRPALTKSQVAGITVAGVASAALAFGLLFCIFCLRRRKSGKRRSGSSFGCDRVIETRPGSPGLPPAVVQDHQIGHGPENFSFSEQQQPNTRSADDRTRWSLSRRNTRPEDIGVAVAHVAHLETSHDDTPASAASHRTTSPVLPDKPTYLLFPPQQPQLRVVNPGNSPVSPQSPDSFNTLSPVSADIGGSYKPAPRGRNALDTRQAHLQQENKVVHTSTSDPFLDSPKDAEGLIYAGGMAGIRPKAWARSLETLRKPIPAQQSQGNSTLHPIKIRPQALQIRDPSVYVGRPVFGVSSAQNRSAEQALRSNVKRKSSNKRPSTVFSTMSDTSFEDAGDEDHMLAYPVLSSVTESPKVWPPPGKTIGPKSQRTVTESPYSRRPSPESPTPRLPPRNPLRAVIAQQRYRSGNLPQPDVAELPGSPVTSPVSPLARRNANFQTPDSPRSAKWQILLGSGHEGIENAGPTPSPRRTEPTTRAG</sequence>
<accession>A0A8H3I4U9</accession>
<feature type="region of interest" description="Disordered" evidence="1">
    <location>
        <begin position="57"/>
        <end position="78"/>
    </location>
</feature>
<feature type="region of interest" description="Disordered" evidence="1">
    <location>
        <begin position="119"/>
        <end position="183"/>
    </location>
</feature>
<organism evidence="3 4">
    <name type="scientific">Heterodermia speciosa</name>
    <dbReference type="NCBI Taxonomy" id="116794"/>
    <lineage>
        <taxon>Eukaryota</taxon>
        <taxon>Fungi</taxon>
        <taxon>Dikarya</taxon>
        <taxon>Ascomycota</taxon>
        <taxon>Pezizomycotina</taxon>
        <taxon>Lecanoromycetes</taxon>
        <taxon>OSLEUM clade</taxon>
        <taxon>Lecanoromycetidae</taxon>
        <taxon>Caliciales</taxon>
        <taxon>Physciaceae</taxon>
        <taxon>Heterodermia</taxon>
    </lineage>
</organism>
<name>A0A8H3I4U9_9LECA</name>
<evidence type="ECO:0000313" key="3">
    <source>
        <dbReference type="EMBL" id="CAF9903380.1"/>
    </source>
</evidence>
<feature type="region of interest" description="Disordered" evidence="1">
    <location>
        <begin position="428"/>
        <end position="471"/>
    </location>
</feature>
<feature type="transmembrane region" description="Helical" evidence="2">
    <location>
        <begin position="88"/>
        <end position="112"/>
    </location>
</feature>
<dbReference type="Proteomes" id="UP000664521">
    <property type="component" value="Unassembled WGS sequence"/>
</dbReference>
<feature type="region of interest" description="Disordered" evidence="1">
    <location>
        <begin position="202"/>
        <end position="221"/>
    </location>
</feature>
<keyword evidence="4" id="KW-1185">Reference proteome</keyword>
<feature type="region of interest" description="Disordered" evidence="1">
    <location>
        <begin position="375"/>
        <end position="408"/>
    </location>
</feature>
<protein>
    <submittedName>
        <fullName evidence="3">Uncharacterized protein</fullName>
    </submittedName>
</protein>
<proteinExistence type="predicted"/>
<evidence type="ECO:0000256" key="1">
    <source>
        <dbReference type="SAM" id="MobiDB-lite"/>
    </source>
</evidence>